<keyword evidence="1" id="KW-1133">Transmembrane helix</keyword>
<feature type="transmembrane region" description="Helical" evidence="1">
    <location>
        <begin position="35"/>
        <end position="55"/>
    </location>
</feature>
<proteinExistence type="predicted"/>
<keyword evidence="1" id="KW-0472">Membrane</keyword>
<reference evidence="2" key="3">
    <citation type="submission" date="2025-09" db="UniProtKB">
        <authorList>
            <consortium name="Ensembl"/>
        </authorList>
    </citation>
    <scope>IDENTIFICATION</scope>
</reference>
<evidence type="ECO:0000256" key="1">
    <source>
        <dbReference type="SAM" id="Phobius"/>
    </source>
</evidence>
<dbReference type="InParanoid" id="H2Z283"/>
<sequence length="56" mass="6701">MNVYVVEDQSNVNIFFKWAPEVYLSRPSKFIRKCVQHWAFVYLFDFLILLNALCIA</sequence>
<organism evidence="2 3">
    <name type="scientific">Ciona savignyi</name>
    <name type="common">Pacific transparent sea squirt</name>
    <dbReference type="NCBI Taxonomy" id="51511"/>
    <lineage>
        <taxon>Eukaryota</taxon>
        <taxon>Metazoa</taxon>
        <taxon>Chordata</taxon>
        <taxon>Tunicata</taxon>
        <taxon>Ascidiacea</taxon>
        <taxon>Phlebobranchia</taxon>
        <taxon>Cionidae</taxon>
        <taxon>Ciona</taxon>
    </lineage>
</organism>
<keyword evidence="3" id="KW-1185">Reference proteome</keyword>
<reference evidence="3" key="1">
    <citation type="submission" date="2003-08" db="EMBL/GenBank/DDBJ databases">
        <authorList>
            <person name="Birren B."/>
            <person name="Nusbaum C."/>
            <person name="Abebe A."/>
            <person name="Abouelleil A."/>
            <person name="Adekoya E."/>
            <person name="Ait-zahra M."/>
            <person name="Allen N."/>
            <person name="Allen T."/>
            <person name="An P."/>
            <person name="Anderson M."/>
            <person name="Anderson S."/>
            <person name="Arachchi H."/>
            <person name="Armbruster J."/>
            <person name="Bachantsang P."/>
            <person name="Baldwin J."/>
            <person name="Barry A."/>
            <person name="Bayul T."/>
            <person name="Blitshsteyn B."/>
            <person name="Bloom T."/>
            <person name="Blye J."/>
            <person name="Boguslavskiy L."/>
            <person name="Borowsky M."/>
            <person name="Boukhgalter B."/>
            <person name="Brunache A."/>
            <person name="Butler J."/>
            <person name="Calixte N."/>
            <person name="Calvo S."/>
            <person name="Camarata J."/>
            <person name="Campo K."/>
            <person name="Chang J."/>
            <person name="Cheshatsang Y."/>
            <person name="Citroen M."/>
            <person name="Collymore A."/>
            <person name="Considine T."/>
            <person name="Cook A."/>
            <person name="Cooke P."/>
            <person name="Corum B."/>
            <person name="Cuomo C."/>
            <person name="David R."/>
            <person name="Dawoe T."/>
            <person name="Degray S."/>
            <person name="Dodge S."/>
            <person name="Dooley K."/>
            <person name="Dorje P."/>
            <person name="Dorjee K."/>
            <person name="Dorris L."/>
            <person name="Duffey N."/>
            <person name="Dupes A."/>
            <person name="Elkins T."/>
            <person name="Engels R."/>
            <person name="Erickson J."/>
            <person name="Farina A."/>
            <person name="Faro S."/>
            <person name="Ferreira P."/>
            <person name="Fischer H."/>
            <person name="Fitzgerald M."/>
            <person name="Foley K."/>
            <person name="Gage D."/>
            <person name="Galagan J."/>
            <person name="Gearin G."/>
            <person name="Gnerre S."/>
            <person name="Gnirke A."/>
            <person name="Goyette A."/>
            <person name="Graham J."/>
            <person name="Grandbois E."/>
            <person name="Gyaltsen K."/>
            <person name="Hafez N."/>
            <person name="Hagopian D."/>
            <person name="Hagos B."/>
            <person name="Hall J."/>
            <person name="Hatcher B."/>
            <person name="Heller A."/>
            <person name="Higgins H."/>
            <person name="Honan T."/>
            <person name="Horn A."/>
            <person name="Houde N."/>
            <person name="Hughes L."/>
            <person name="Hulme W."/>
            <person name="Husby E."/>
            <person name="Iliev I."/>
            <person name="Jaffe D."/>
            <person name="Jones C."/>
            <person name="Kamal M."/>
            <person name="Kamat A."/>
            <person name="Kamvysselis M."/>
            <person name="Karlsson E."/>
            <person name="Kells C."/>
            <person name="Kieu A."/>
            <person name="Kisner P."/>
            <person name="Kodira C."/>
            <person name="Kulbokas E."/>
            <person name="Labutti K."/>
            <person name="Lama D."/>
            <person name="Landers T."/>
            <person name="Leger J."/>
            <person name="Levine S."/>
            <person name="Lewis D."/>
            <person name="Lewis T."/>
            <person name="Lindblad-toh K."/>
            <person name="Liu X."/>
            <person name="Lokyitsang T."/>
            <person name="Lokyitsang Y."/>
            <person name="Lucien O."/>
            <person name="Lui A."/>
            <person name="Ma L.J."/>
            <person name="Mabbitt R."/>
            <person name="Macdonald J."/>
            <person name="Maclean C."/>
            <person name="Major J."/>
            <person name="Manning J."/>
            <person name="Marabella R."/>
            <person name="Maru K."/>
            <person name="Matthews C."/>
            <person name="Mauceli E."/>
            <person name="Mccarthy M."/>
            <person name="Mcdonough S."/>
            <person name="Mcghee T."/>
            <person name="Meldrim J."/>
            <person name="Meneus L."/>
            <person name="Mesirov J."/>
            <person name="Mihalev A."/>
            <person name="Mihova T."/>
            <person name="Mikkelsen T."/>
            <person name="Mlenga V."/>
            <person name="Moru K."/>
            <person name="Mozes J."/>
            <person name="Mulrain L."/>
            <person name="Munson G."/>
            <person name="Naylor J."/>
            <person name="Newes C."/>
            <person name="Nguyen C."/>
            <person name="Nguyen N."/>
            <person name="Nguyen T."/>
            <person name="Nicol R."/>
            <person name="Nielsen C."/>
            <person name="Nizzari M."/>
            <person name="Norbu C."/>
            <person name="Norbu N."/>
            <person name="O'donnell P."/>
            <person name="Okoawo O."/>
            <person name="O'leary S."/>
            <person name="Omotosho B."/>
            <person name="O'neill K."/>
            <person name="Osman S."/>
            <person name="Parker S."/>
            <person name="Perrin D."/>
            <person name="Phunkhang P."/>
            <person name="Piqani B."/>
            <person name="Purcell S."/>
            <person name="Rachupka T."/>
            <person name="Ramasamy U."/>
            <person name="Rameau R."/>
            <person name="Ray V."/>
            <person name="Raymond C."/>
            <person name="Retta R."/>
            <person name="Richardson S."/>
            <person name="Rise C."/>
            <person name="Rodriguez J."/>
            <person name="Rogers J."/>
            <person name="Rogov P."/>
            <person name="Rutman M."/>
            <person name="Schupbach R."/>
            <person name="Seaman C."/>
            <person name="Settipalli S."/>
            <person name="Sharpe T."/>
            <person name="Sheridan J."/>
            <person name="Sherpa N."/>
            <person name="Shi J."/>
            <person name="Smirnov S."/>
            <person name="Smith C."/>
            <person name="Sougnez C."/>
            <person name="Spencer B."/>
            <person name="Stalker J."/>
            <person name="Stange-thomann N."/>
            <person name="Stavropoulos S."/>
            <person name="Stetson K."/>
            <person name="Stone C."/>
            <person name="Stone S."/>
            <person name="Stubbs M."/>
            <person name="Talamas J."/>
            <person name="Tchuinga P."/>
            <person name="Tenzing P."/>
            <person name="Tesfaye S."/>
            <person name="Theodore J."/>
            <person name="Thoulutsang Y."/>
            <person name="Topham K."/>
            <person name="Towey S."/>
            <person name="Tsamla T."/>
            <person name="Tsomo N."/>
            <person name="Vallee D."/>
            <person name="Vassiliev H."/>
            <person name="Venkataraman V."/>
            <person name="Vinson J."/>
            <person name="Vo A."/>
            <person name="Wade C."/>
            <person name="Wang S."/>
            <person name="Wangchuk T."/>
            <person name="Wangdi T."/>
            <person name="Whittaker C."/>
            <person name="Wilkinson J."/>
            <person name="Wu Y."/>
            <person name="Wyman D."/>
            <person name="Yadav S."/>
            <person name="Yang S."/>
            <person name="Yang X."/>
            <person name="Yeager S."/>
            <person name="Yee E."/>
            <person name="Young G."/>
            <person name="Zainoun J."/>
            <person name="Zembeck L."/>
            <person name="Zimmer A."/>
            <person name="Zody M."/>
            <person name="Lander E."/>
        </authorList>
    </citation>
    <scope>NUCLEOTIDE SEQUENCE [LARGE SCALE GENOMIC DNA]</scope>
</reference>
<evidence type="ECO:0000313" key="2">
    <source>
        <dbReference type="Ensembl" id="ENSCSAVP00000011695.1"/>
    </source>
</evidence>
<name>H2Z283_CIOSA</name>
<keyword evidence="1" id="KW-0812">Transmembrane</keyword>
<dbReference type="HOGENOM" id="CLU_3019458_0_0_1"/>
<evidence type="ECO:0008006" key="4">
    <source>
        <dbReference type="Google" id="ProtNLM"/>
    </source>
</evidence>
<accession>H2Z283</accession>
<dbReference type="Proteomes" id="UP000007875">
    <property type="component" value="Unassembled WGS sequence"/>
</dbReference>
<dbReference type="Ensembl" id="ENSCSAVT00000011831.1">
    <property type="protein sequence ID" value="ENSCSAVP00000011695.1"/>
    <property type="gene ID" value="ENSCSAVG00000006851.1"/>
</dbReference>
<dbReference type="AlphaFoldDB" id="H2Z283"/>
<evidence type="ECO:0000313" key="3">
    <source>
        <dbReference type="Proteomes" id="UP000007875"/>
    </source>
</evidence>
<protein>
    <recommendedName>
        <fullName evidence="4">Ion transport domain-containing protein</fullName>
    </recommendedName>
</protein>
<reference evidence="2" key="2">
    <citation type="submission" date="2025-08" db="UniProtKB">
        <authorList>
            <consortium name="Ensembl"/>
        </authorList>
    </citation>
    <scope>IDENTIFICATION</scope>
</reference>